<dbReference type="InterPro" id="IPR027417">
    <property type="entry name" value="P-loop_NTPase"/>
</dbReference>
<organism evidence="1 2">
    <name type="scientific">Halosolutus amylolyticus</name>
    <dbReference type="NCBI Taxonomy" id="2932267"/>
    <lineage>
        <taxon>Archaea</taxon>
        <taxon>Methanobacteriati</taxon>
        <taxon>Methanobacteriota</taxon>
        <taxon>Stenosarchaea group</taxon>
        <taxon>Halobacteria</taxon>
        <taxon>Halobacteriales</taxon>
        <taxon>Natrialbaceae</taxon>
        <taxon>Halosolutus</taxon>
    </lineage>
</organism>
<evidence type="ECO:0000313" key="1">
    <source>
        <dbReference type="EMBL" id="MFC4540807.1"/>
    </source>
</evidence>
<dbReference type="EMBL" id="JBHSFA010000002">
    <property type="protein sequence ID" value="MFC4540807.1"/>
    <property type="molecule type" value="Genomic_DNA"/>
</dbReference>
<gene>
    <name evidence="1" type="ORF">ACFO5R_02550</name>
</gene>
<name>A0ABD5PJQ4_9EURY</name>
<dbReference type="SUPFAM" id="SSF52540">
    <property type="entry name" value="P-loop containing nucleoside triphosphate hydrolases"/>
    <property type="match status" value="1"/>
</dbReference>
<proteinExistence type="predicted"/>
<protein>
    <submittedName>
        <fullName evidence="1">Uncharacterized protein</fullName>
    </submittedName>
</protein>
<keyword evidence="2" id="KW-1185">Reference proteome</keyword>
<comment type="caution">
    <text evidence="1">The sequence shown here is derived from an EMBL/GenBank/DDBJ whole genome shotgun (WGS) entry which is preliminary data.</text>
</comment>
<accession>A0ABD5PJQ4</accession>
<dbReference type="Proteomes" id="UP001595898">
    <property type="component" value="Unassembled WGS sequence"/>
</dbReference>
<sequence length="1300" mass="148399">MTSRDQLKPLDEVITFPDKIRGAIDLQHAEEDPDDILDNFIVTDELEKHLVKILSGIPDDQGGTFWLQGEFGSGKSHVLASLYSLFRLHTPEAYEYLERDSLVSLGSPISEKDVLVIPFSLAGGGDVQESLHRNIIEQTKDAYLEATGNELPVSRDDRLIDAFEDASLDKRAFFDYLEKSGGTWDEEAWENTDKEMFVGAIRTWLREESISLDVDEDFRTSFELALDEILEEFDHIFYIVDEISEFLNRRGDEAKNDEDVLFSLADLKDEFPFTMVMAAQQSLEQNERVTSQRGKLIAEDRLHNLTLTRTKREFQEIAVNRVIKECKNERYVEEYYSYFADRFDWVDDARIGDFKEIFPFTPQTLELANRASSFDNTNRTGIKALHSAVQHHAKEQTLITPDYLFDEFGAEYGDTTTNSLKTHHPQLYSNYQRTVEDYLPSIEDQEFANNVIKVLFLNAISKRGITPHGVANSLMREVVEDPEGNVIYYEEVLEDLTQVPYIVSNNGTYEFQVEEEITIQEDKNQKIGEKDKDNARDIFADVLGEYGLFQDVDQDKSLSVTWTKTNIKVDGELTIADLTGWKSVNTPDDFEDQRFWLYVQERPDPDARDDVEDLLDTADDERVVAWLPRDLSDRQVNKLQEYEALTELVTDYERSDAPHASEKREMAASQLEDVETELPSIIKDCFRQGNAFSAELSDIDFTFQQSLENNVQEIVQEPLNRTYNENELTFPSNNVWEDKQTNKILEGIVKYGKITTSMDSRYESAANNFAQGLKITTQRNPQELDLSDNQYTDKIIELLKEETEDDDDSLPIQRIHNELRTQPIGLSSRIIAIYVLSLVKESKLEATVTGNIIEGGVVSSTNIEDAQFTNNDLGKQIETIRTPTAPDNWTNIVNIADIVLSEDVSRERKQENYNAVWTSLQDRFEDLTDDIDDRINRYERLMSEVEEDPTLTSDLEDLKTVITADYNATSAGGNLEKVYDTVIDTCGSVDDFEDAVDTFDSLSVFLSDYENIVTRASQALQDWPDDSLDSYVQEVRDNLDFPKVIRNEVAAGNLQSTVEEFEDQYTKRYRQAHHDYYDKVEEVNTEIETRLTSDSFKALQDLNKVDYNFADNELASALRQQLEELDVGQPCNREVSSQLQGVNLTCSCGFELGDTFDKPDISSLKPDSYLERALSSLQDVLEEAEEDPSIEAEWLEDFLSADASEVASMSSHDRSGLVGQIDEVIEELNTAVIDVHVSTEMFDEPVAPGELDGKIEQLQEAIQREIDEKKQSVSAENIMARVHLEGEDSEKQVVKQEVSQ</sequence>
<dbReference type="RefSeq" id="WP_250138967.1">
    <property type="nucleotide sequence ID" value="NZ_JALIQP010000001.1"/>
</dbReference>
<evidence type="ECO:0000313" key="2">
    <source>
        <dbReference type="Proteomes" id="UP001595898"/>
    </source>
</evidence>
<reference evidence="1 2" key="1">
    <citation type="journal article" date="2019" name="Int. J. Syst. Evol. Microbiol.">
        <title>The Global Catalogue of Microorganisms (GCM) 10K type strain sequencing project: providing services to taxonomists for standard genome sequencing and annotation.</title>
        <authorList>
            <consortium name="The Broad Institute Genomics Platform"/>
            <consortium name="The Broad Institute Genome Sequencing Center for Infectious Disease"/>
            <person name="Wu L."/>
            <person name="Ma J."/>
        </authorList>
    </citation>
    <scope>NUCLEOTIDE SEQUENCE [LARGE SCALE GENOMIC DNA]</scope>
    <source>
        <strain evidence="1 2">WLHS5</strain>
    </source>
</reference>